<reference evidence="1 2" key="2">
    <citation type="submission" date="2018-11" db="EMBL/GenBank/DDBJ databases">
        <authorList>
            <consortium name="Pathogen Informatics"/>
        </authorList>
    </citation>
    <scope>NUCLEOTIDE SEQUENCE [LARGE SCALE GENOMIC DNA]</scope>
</reference>
<accession>A0A183I6U5</accession>
<name>A0A183I6U5_9BILA</name>
<keyword evidence="2" id="KW-1185">Reference proteome</keyword>
<organism evidence="3">
    <name type="scientific">Onchocerca flexuosa</name>
    <dbReference type="NCBI Taxonomy" id="387005"/>
    <lineage>
        <taxon>Eukaryota</taxon>
        <taxon>Metazoa</taxon>
        <taxon>Ecdysozoa</taxon>
        <taxon>Nematoda</taxon>
        <taxon>Chromadorea</taxon>
        <taxon>Rhabditida</taxon>
        <taxon>Spirurina</taxon>
        <taxon>Spiruromorpha</taxon>
        <taxon>Filarioidea</taxon>
        <taxon>Onchocercidae</taxon>
        <taxon>Onchocerca</taxon>
    </lineage>
</organism>
<dbReference type="WBParaSite" id="OFLC_0001546801-mRNA-1">
    <property type="protein sequence ID" value="OFLC_0001546801-mRNA-1"/>
    <property type="gene ID" value="OFLC_0001546801"/>
</dbReference>
<dbReference type="AlphaFoldDB" id="A0A183I6U5"/>
<dbReference type="Proteomes" id="UP000267606">
    <property type="component" value="Unassembled WGS sequence"/>
</dbReference>
<sequence>CSTIAVHFFTGPHLCGEVKRASDITGLVLFLEFSEVLQRFVWLHVILPVLRAKSLMSQQCRQCRTGLNVYNNACEDRFVMEVVE</sequence>
<gene>
    <name evidence="1" type="ORF">OFLC_LOCUS15457</name>
</gene>
<reference evidence="3" key="1">
    <citation type="submission" date="2016-06" db="UniProtKB">
        <authorList>
            <consortium name="WormBaseParasite"/>
        </authorList>
    </citation>
    <scope>IDENTIFICATION</scope>
</reference>
<protein>
    <submittedName>
        <fullName evidence="3">Secreted protein</fullName>
    </submittedName>
</protein>
<evidence type="ECO:0000313" key="2">
    <source>
        <dbReference type="Proteomes" id="UP000267606"/>
    </source>
</evidence>
<dbReference type="EMBL" id="UZAJ01042174">
    <property type="protein sequence ID" value="VDP21970.1"/>
    <property type="molecule type" value="Genomic_DNA"/>
</dbReference>
<proteinExistence type="predicted"/>
<evidence type="ECO:0000313" key="1">
    <source>
        <dbReference type="EMBL" id="VDP21970.1"/>
    </source>
</evidence>
<evidence type="ECO:0000313" key="3">
    <source>
        <dbReference type="WBParaSite" id="OFLC_0001546801-mRNA-1"/>
    </source>
</evidence>